<feature type="signal peptide" evidence="1">
    <location>
        <begin position="1"/>
        <end position="26"/>
    </location>
</feature>
<organism evidence="2 3">
    <name type="scientific">Lysobacter gummosus</name>
    <dbReference type="NCBI Taxonomy" id="262324"/>
    <lineage>
        <taxon>Bacteria</taxon>
        <taxon>Pseudomonadati</taxon>
        <taxon>Pseudomonadota</taxon>
        <taxon>Gammaproteobacteria</taxon>
        <taxon>Lysobacterales</taxon>
        <taxon>Lysobacteraceae</taxon>
        <taxon>Lysobacter</taxon>
    </lineage>
</organism>
<evidence type="ECO:0000313" key="2">
    <source>
        <dbReference type="EMBL" id="UNP29635.1"/>
    </source>
</evidence>
<reference evidence="2 3" key="1">
    <citation type="submission" date="2022-03" db="EMBL/GenBank/DDBJ databases">
        <title>Complete genome sequence of Lysobacter capsici VKM B-2533 and Lysobacter gummosus 10.1.1, promising sources of lytic agents.</title>
        <authorList>
            <person name="Tarlachkov S.V."/>
            <person name="Kudryakova I.V."/>
            <person name="Afoshin A.S."/>
            <person name="Leontyevskaya E.A."/>
            <person name="Leontyevskaya N.V."/>
        </authorList>
    </citation>
    <scope>NUCLEOTIDE SEQUENCE [LARGE SCALE GENOMIC DNA]</scope>
    <source>
        <strain evidence="2 3">10.1.1</strain>
    </source>
</reference>
<proteinExistence type="predicted"/>
<evidence type="ECO:0000256" key="1">
    <source>
        <dbReference type="SAM" id="SignalP"/>
    </source>
</evidence>
<gene>
    <name evidence="2" type="ORF">MOV92_24815</name>
</gene>
<accession>A0ABY3XC93</accession>
<protein>
    <submittedName>
        <fullName evidence="2">Uncharacterized protein</fullName>
    </submittedName>
</protein>
<dbReference type="Proteomes" id="UP000829194">
    <property type="component" value="Chromosome"/>
</dbReference>
<feature type="chain" id="PRO_5045503648" evidence="1">
    <location>
        <begin position="27"/>
        <end position="128"/>
    </location>
</feature>
<evidence type="ECO:0000313" key="3">
    <source>
        <dbReference type="Proteomes" id="UP000829194"/>
    </source>
</evidence>
<keyword evidence="3" id="KW-1185">Reference proteome</keyword>
<dbReference type="RefSeq" id="WP_057945093.1">
    <property type="nucleotide sequence ID" value="NZ_CP011131.1"/>
</dbReference>
<dbReference type="EMBL" id="CP093547">
    <property type="protein sequence ID" value="UNP29635.1"/>
    <property type="molecule type" value="Genomic_DNA"/>
</dbReference>
<sequence>MSLSRAFVAYAIAIGVLLASPLTVQAHEVVPPDWCVKEKETPIIVAKFDFDGKELREVMAKCGIVEKDDQWHTATETMLAYCAVVAPLKGALPFMTGPDSYQSKEHHSRYKLDEGVSGACAVCPPKPD</sequence>
<keyword evidence="1" id="KW-0732">Signal</keyword>
<name>A0ABY3XC93_9GAMM</name>